<dbReference type="InterPro" id="IPR011991">
    <property type="entry name" value="ArsR-like_HTH"/>
</dbReference>
<accession>A0A372ZKX2</accession>
<evidence type="ECO:0000256" key="2">
    <source>
        <dbReference type="ARBA" id="ARBA00023125"/>
    </source>
</evidence>
<evidence type="ECO:0000256" key="1">
    <source>
        <dbReference type="ARBA" id="ARBA00023015"/>
    </source>
</evidence>
<name>A0A372ZKX2_9ACTN</name>
<dbReference type="SUPFAM" id="SSF46785">
    <property type="entry name" value="Winged helix' DNA-binding domain"/>
    <property type="match status" value="1"/>
</dbReference>
<dbReference type="PANTHER" id="PTHR33154:SF33">
    <property type="entry name" value="TRANSCRIPTIONAL REPRESSOR SDPR"/>
    <property type="match status" value="1"/>
</dbReference>
<evidence type="ECO:0000313" key="7">
    <source>
        <dbReference type="Proteomes" id="UP000263377"/>
    </source>
</evidence>
<evidence type="ECO:0000256" key="3">
    <source>
        <dbReference type="ARBA" id="ARBA00023163"/>
    </source>
</evidence>
<sequence>MDPLAVHKALANPARADFLRWLKTPERYFDEPYYRERGVGFHIGVCVTDIQERSGLSQSVVSGYLQILREAGLLVSERVGKWTFYRRDEETIAAFAAYVRDEL</sequence>
<keyword evidence="1" id="KW-0805">Transcription regulation</keyword>
<dbReference type="Gene3D" id="1.10.10.10">
    <property type="entry name" value="Winged helix-like DNA-binding domain superfamily/Winged helix DNA-binding domain"/>
    <property type="match status" value="1"/>
</dbReference>
<protein>
    <submittedName>
        <fullName evidence="5">Transcriptional regulator</fullName>
    </submittedName>
</protein>
<dbReference type="GO" id="GO:0003677">
    <property type="term" value="F:DNA binding"/>
    <property type="evidence" value="ECO:0007669"/>
    <property type="project" value="UniProtKB-KW"/>
</dbReference>
<evidence type="ECO:0000259" key="4">
    <source>
        <dbReference type="PROSITE" id="PS50987"/>
    </source>
</evidence>
<dbReference type="GO" id="GO:0003700">
    <property type="term" value="F:DNA-binding transcription factor activity"/>
    <property type="evidence" value="ECO:0007669"/>
    <property type="project" value="InterPro"/>
</dbReference>
<dbReference type="SMART" id="SM00418">
    <property type="entry name" value="HTH_ARSR"/>
    <property type="match status" value="1"/>
</dbReference>
<dbReference type="CDD" id="cd00090">
    <property type="entry name" value="HTH_ARSR"/>
    <property type="match status" value="1"/>
</dbReference>
<reference evidence="5 7" key="1">
    <citation type="submission" date="2018-08" db="EMBL/GenBank/DDBJ databases">
        <title>Diversity &amp; Physiological Properties of Lignin-Decomposing Actinobacteria from Soil.</title>
        <authorList>
            <person name="Roh S.G."/>
            <person name="Kim S.B."/>
        </authorList>
    </citation>
    <scope>NUCLEOTIDE SEQUENCE [LARGE SCALE GENOMIC DNA]</scope>
    <source>
        <strain evidence="5 7">MMS17-GH009</strain>
    </source>
</reference>
<dbReference type="Pfam" id="PF01022">
    <property type="entry name" value="HTH_5"/>
    <property type="match status" value="1"/>
</dbReference>
<dbReference type="InterPro" id="IPR001845">
    <property type="entry name" value="HTH_ArsR_DNA-bd_dom"/>
</dbReference>
<keyword evidence="2" id="KW-0238">DNA-binding</keyword>
<evidence type="ECO:0000313" key="5">
    <source>
        <dbReference type="EMBL" id="RGD55885.1"/>
    </source>
</evidence>
<dbReference type="EMBL" id="QVIG01000001">
    <property type="protein sequence ID" value="RGD62611.1"/>
    <property type="molecule type" value="Genomic_DNA"/>
</dbReference>
<feature type="domain" description="HTH arsR-type" evidence="4">
    <location>
        <begin position="1"/>
        <end position="103"/>
    </location>
</feature>
<evidence type="ECO:0000313" key="6">
    <source>
        <dbReference type="EMBL" id="RGD62611.1"/>
    </source>
</evidence>
<keyword evidence="7" id="KW-1185">Reference proteome</keyword>
<dbReference type="InterPro" id="IPR036390">
    <property type="entry name" value="WH_DNA-bd_sf"/>
</dbReference>
<dbReference type="PANTHER" id="PTHR33154">
    <property type="entry name" value="TRANSCRIPTIONAL REGULATOR, ARSR FAMILY"/>
    <property type="match status" value="1"/>
</dbReference>
<dbReference type="InterPro" id="IPR051081">
    <property type="entry name" value="HTH_MetalResp_TranReg"/>
</dbReference>
<gene>
    <name evidence="6" type="ORF">DR950_02480</name>
    <name evidence="5" type="ORF">DR950_41680</name>
</gene>
<keyword evidence="3" id="KW-0804">Transcription</keyword>
<dbReference type="PROSITE" id="PS50987">
    <property type="entry name" value="HTH_ARSR_2"/>
    <property type="match status" value="1"/>
</dbReference>
<comment type="caution">
    <text evidence="5">The sequence shown here is derived from an EMBL/GenBank/DDBJ whole genome shotgun (WGS) entry which is preliminary data.</text>
</comment>
<dbReference type="Proteomes" id="UP000263377">
    <property type="component" value="Unassembled WGS sequence"/>
</dbReference>
<proteinExistence type="predicted"/>
<organism evidence="5 7">
    <name type="scientific">Kitasatospora xanthocidica</name>
    <dbReference type="NCBI Taxonomy" id="83382"/>
    <lineage>
        <taxon>Bacteria</taxon>
        <taxon>Bacillati</taxon>
        <taxon>Actinomycetota</taxon>
        <taxon>Actinomycetes</taxon>
        <taxon>Kitasatosporales</taxon>
        <taxon>Streptomycetaceae</taxon>
        <taxon>Kitasatospora</taxon>
    </lineage>
</organism>
<dbReference type="AlphaFoldDB" id="A0A372ZKX2"/>
<dbReference type="EMBL" id="QVIG01000003">
    <property type="protein sequence ID" value="RGD55885.1"/>
    <property type="molecule type" value="Genomic_DNA"/>
</dbReference>
<dbReference type="InterPro" id="IPR036388">
    <property type="entry name" value="WH-like_DNA-bd_sf"/>
</dbReference>